<dbReference type="HOGENOM" id="CLU_121898_1_0_5"/>
<dbReference type="RefSeq" id="WP_012566614.1">
    <property type="nucleotide sequence ID" value="NC_011420.2"/>
</dbReference>
<evidence type="ECO:0000313" key="1">
    <source>
        <dbReference type="EMBL" id="ACI98827.1"/>
    </source>
</evidence>
<dbReference type="EMBL" id="CP000613">
    <property type="protein sequence ID" value="ACI98827.1"/>
    <property type="molecule type" value="Genomic_DNA"/>
</dbReference>
<organism evidence="1 2">
    <name type="scientific">Rhodospirillum centenum (strain ATCC 51521 / SW)</name>
    <dbReference type="NCBI Taxonomy" id="414684"/>
    <lineage>
        <taxon>Bacteria</taxon>
        <taxon>Pseudomonadati</taxon>
        <taxon>Pseudomonadota</taxon>
        <taxon>Alphaproteobacteria</taxon>
        <taxon>Rhodospirillales</taxon>
        <taxon>Rhodospirillaceae</taxon>
        <taxon>Rhodospirillum</taxon>
    </lineage>
</organism>
<keyword evidence="2" id="KW-1185">Reference proteome</keyword>
<dbReference type="Proteomes" id="UP000001591">
    <property type="component" value="Chromosome"/>
</dbReference>
<dbReference type="KEGG" id="rce:RC1_1423"/>
<protein>
    <submittedName>
        <fullName evidence="1">Uncharacterized protein</fullName>
    </submittedName>
</protein>
<name>B6IT69_RHOCS</name>
<gene>
    <name evidence="1" type="ordered locus">RC1_1423</name>
</gene>
<dbReference type="OrthoDB" id="9786548at2"/>
<dbReference type="eggNOG" id="COG0745">
    <property type="taxonomic scope" value="Bacteria"/>
</dbReference>
<sequence>MSTDKKPHVEIIRRPNRLREKVGGSADGKPGRIDPASLERAHIHVSRMADAHKAQTRIDLTDLHDAFNTAMADAENRPAHLRRVFKISEGILALGKTFGYDLLSEFAHNLNSFLVELENPSQAQLTVIALHIDAMHAIVRDDIRGDGGELGRALSQSLAIARAKLVARKG</sequence>
<accession>B6IT69</accession>
<dbReference type="AlphaFoldDB" id="B6IT69"/>
<evidence type="ECO:0000313" key="2">
    <source>
        <dbReference type="Proteomes" id="UP000001591"/>
    </source>
</evidence>
<proteinExistence type="predicted"/>
<reference evidence="1 2" key="1">
    <citation type="journal article" date="2010" name="BMC Genomics">
        <title>Metabolic flexibility revealed in the genome of the cyst-forming alpha-1 proteobacterium Rhodospirillum centenum.</title>
        <authorList>
            <person name="Lu Y.K."/>
            <person name="Marden J."/>
            <person name="Han M."/>
            <person name="Swingley W.D."/>
            <person name="Mastrian S.D."/>
            <person name="Chowdhury S.R."/>
            <person name="Hao J."/>
            <person name="Helmy T."/>
            <person name="Kim S."/>
            <person name="Kurdoglu A.A."/>
            <person name="Matthies H.J."/>
            <person name="Rollo D."/>
            <person name="Stothard P."/>
            <person name="Blankenship R.E."/>
            <person name="Bauer C.E."/>
            <person name="Touchman J.W."/>
        </authorList>
    </citation>
    <scope>NUCLEOTIDE SEQUENCE [LARGE SCALE GENOMIC DNA]</scope>
    <source>
        <strain evidence="2">ATCC 51521 / SW</strain>
    </source>
</reference>
<dbReference type="STRING" id="414684.RC1_1423"/>